<accession>B1BR83</accession>
<keyword evidence="1" id="KW-0472">Membrane</keyword>
<organism evidence="2 3">
    <name type="scientific">Clostridium perfringens E str. JGS1987</name>
    <dbReference type="NCBI Taxonomy" id="451755"/>
    <lineage>
        <taxon>Bacteria</taxon>
        <taxon>Bacillati</taxon>
        <taxon>Bacillota</taxon>
        <taxon>Clostridia</taxon>
        <taxon>Eubacteriales</taxon>
        <taxon>Clostridiaceae</taxon>
        <taxon>Clostridium</taxon>
    </lineage>
</organism>
<keyword evidence="1" id="KW-0812">Transmembrane</keyword>
<dbReference type="Proteomes" id="UP000005337">
    <property type="component" value="Unassembled WGS sequence"/>
</dbReference>
<comment type="caution">
    <text evidence="2">The sequence shown here is derived from an EMBL/GenBank/DDBJ whole genome shotgun (WGS) entry which is preliminary data.</text>
</comment>
<reference evidence="2 3" key="1">
    <citation type="submission" date="2007-07" db="EMBL/GenBank/DDBJ databases">
        <title>Annotation of Clostridium perfringens E str. JGS1987.</title>
        <authorList>
            <person name="Paulsen I."/>
            <person name="Sebastian Y."/>
        </authorList>
    </citation>
    <scope>NUCLEOTIDE SEQUENCE [LARGE SCALE GENOMIC DNA]</scope>
    <source>
        <strain evidence="3">E str. JGS1987</strain>
    </source>
</reference>
<proteinExistence type="predicted"/>
<sequence>MKRKFQDIKKKVLIISVILIIGLIMCSLDLICFLVKVYIFKNI</sequence>
<dbReference type="EMBL" id="ABDW01000006">
    <property type="protein sequence ID" value="EDT15827.1"/>
    <property type="molecule type" value="Genomic_DNA"/>
</dbReference>
<dbReference type="AlphaFoldDB" id="B1BR83"/>
<gene>
    <name evidence="2" type="ORF">AC3_A0213</name>
</gene>
<evidence type="ECO:0000313" key="3">
    <source>
        <dbReference type="Proteomes" id="UP000005337"/>
    </source>
</evidence>
<name>B1BR83_CLOPF</name>
<dbReference type="RefSeq" id="WP_004456576.1">
    <property type="nucleotide sequence ID" value="NZ_ABDW01000006.1"/>
</dbReference>
<evidence type="ECO:0000313" key="2">
    <source>
        <dbReference type="EMBL" id="EDT15827.1"/>
    </source>
</evidence>
<protein>
    <submittedName>
        <fullName evidence="2">Uncharacterized protein</fullName>
    </submittedName>
</protein>
<feature type="transmembrane region" description="Helical" evidence="1">
    <location>
        <begin position="12"/>
        <end position="39"/>
    </location>
</feature>
<evidence type="ECO:0000256" key="1">
    <source>
        <dbReference type="SAM" id="Phobius"/>
    </source>
</evidence>
<keyword evidence="1" id="KW-1133">Transmembrane helix</keyword>